<dbReference type="GeneID" id="106807004"/>
<keyword evidence="3 9" id="KW-0138">CF(0)</keyword>
<keyword evidence="8 9" id="KW-0472">Membrane</keyword>
<dbReference type="InterPro" id="IPR008688">
    <property type="entry name" value="ATP_synth_Bsub_B/MI25"/>
</dbReference>
<evidence type="ECO:0000256" key="5">
    <source>
        <dbReference type="ARBA" id="ARBA00022792"/>
    </source>
</evidence>
<keyword evidence="7 9" id="KW-0496">Mitochondrion</keyword>
<gene>
    <name evidence="11" type="primary">LOC106807004</name>
</gene>
<organism evidence="10 11">
    <name type="scientific">Priapulus caudatus</name>
    <name type="common">Priapulid worm</name>
    <dbReference type="NCBI Taxonomy" id="37621"/>
    <lineage>
        <taxon>Eukaryota</taxon>
        <taxon>Metazoa</taxon>
        <taxon>Ecdysozoa</taxon>
        <taxon>Scalidophora</taxon>
        <taxon>Priapulida</taxon>
        <taxon>Priapulimorpha</taxon>
        <taxon>Priapulimorphida</taxon>
        <taxon>Priapulidae</taxon>
        <taxon>Priapulus</taxon>
    </lineage>
</organism>
<evidence type="ECO:0000256" key="4">
    <source>
        <dbReference type="ARBA" id="ARBA00022781"/>
    </source>
</evidence>
<evidence type="ECO:0000313" key="11">
    <source>
        <dbReference type="RefSeq" id="XP_014664688.1"/>
    </source>
</evidence>
<dbReference type="PANTHER" id="PTHR12733">
    <property type="entry name" value="MITOCHONDRIAL ATP SYNTHASE B CHAIN"/>
    <property type="match status" value="1"/>
</dbReference>
<reference evidence="11" key="1">
    <citation type="submission" date="2025-08" db="UniProtKB">
        <authorList>
            <consortium name="RefSeq"/>
        </authorList>
    </citation>
    <scope>IDENTIFICATION</scope>
</reference>
<comment type="subcellular location">
    <subcellularLocation>
        <location evidence="9">Mitochondrion</location>
    </subcellularLocation>
    <subcellularLocation>
        <location evidence="9">Mitochondrion inner membrane</location>
    </subcellularLocation>
</comment>
<keyword evidence="5 9" id="KW-0999">Mitochondrion inner membrane</keyword>
<evidence type="ECO:0000313" key="10">
    <source>
        <dbReference type="Proteomes" id="UP000695022"/>
    </source>
</evidence>
<dbReference type="InterPro" id="IPR013837">
    <property type="entry name" value="ATP_synth_F0_suB"/>
</dbReference>
<proteinExistence type="inferred from homology"/>
<evidence type="ECO:0000256" key="9">
    <source>
        <dbReference type="RuleBase" id="RU368017"/>
    </source>
</evidence>
<evidence type="ECO:0000256" key="3">
    <source>
        <dbReference type="ARBA" id="ARBA00022547"/>
    </source>
</evidence>
<evidence type="ECO:0000256" key="6">
    <source>
        <dbReference type="ARBA" id="ARBA00023065"/>
    </source>
</evidence>
<comment type="subunit">
    <text evidence="9">F-type ATPases have 2 components, CF(1) - the catalytic core - and CF(0) - the membrane proton channel. CF(1) and CF(0) have multiple subunits.</text>
</comment>
<keyword evidence="10" id="KW-1185">Reference proteome</keyword>
<comment type="similarity">
    <text evidence="1 9">Belongs to the eukaryotic ATPase B chain family.</text>
</comment>
<keyword evidence="2 9" id="KW-0813">Transport</keyword>
<name>A0ABM1DXL7_PRICU</name>
<dbReference type="Gene3D" id="1.20.5.2210">
    <property type="match status" value="1"/>
</dbReference>
<evidence type="ECO:0000256" key="2">
    <source>
        <dbReference type="ARBA" id="ARBA00022448"/>
    </source>
</evidence>
<accession>A0ABM1DXL7</accession>
<dbReference type="PANTHER" id="PTHR12733:SF3">
    <property type="entry name" value="ATP SYNTHASE F(0) COMPLEX SUBUNIT B1, MITOCHONDRIAL"/>
    <property type="match status" value="1"/>
</dbReference>
<dbReference type="Proteomes" id="UP000695022">
    <property type="component" value="Unplaced"/>
</dbReference>
<comment type="function">
    <text evidence="9">Subunit b, of the mitochondrial membrane ATP synthase complex (F(1)F(0) ATP synthase or Complex V) that produces ATP from ADP in the presence of a proton gradient across the membrane which is generated by electron transport complexes of the respiratory chain. ATP synthase complex consist of a soluble F(1) head domain - the catalytic core - and a membrane F(1) domain - the membrane proton channel. These two domains are linked by a central stalk rotating inside the F(1) region and a stationary peripheral stalk. During catalysis, ATP synthesis in the catalytic domain of F(1) is coupled via a rotary mechanism of the central stalk subunits to proton translocation. In vivo, can only synthesize ATP although its ATP hydrolase activity can be activated artificially in vitro. Part of the complex F(0) domain. Part of the complex F(0) domain and the peripheric stalk, which acts as a stator to hold the catalytic alpha(3)beta(3) subcomplex and subunit a/ATP6 static relative to the rotary elements.</text>
</comment>
<protein>
    <recommendedName>
        <fullName evidence="9">ATP synthase subunit b</fullName>
    </recommendedName>
</protein>
<dbReference type="RefSeq" id="XP_014664688.1">
    <property type="nucleotide sequence ID" value="XM_014809202.1"/>
</dbReference>
<dbReference type="Pfam" id="PF05405">
    <property type="entry name" value="Mt_ATP-synt_B"/>
    <property type="match status" value="1"/>
</dbReference>
<dbReference type="SUPFAM" id="SSF161060">
    <property type="entry name" value="ATP synthase B chain-like"/>
    <property type="match status" value="1"/>
</dbReference>
<sequence length="265" mass="29870">MFIMYSRLALRSGSLAAALTRQNAVVTFVPRASAATDAVTKKEDGERDLVNFPRPARLVEPGKVRLGFIPDEWFTFFHNKTGVTGPYLFGIGLSTFLVSKEFYVMEHEYVTGLSILLMIIFATKKFGPGVAKAVDSEIDKIEEGWQAYRNGAINGIGENIKNEELAQWQAVGQKWLFEAKKENVALQLEAAYRERMYVAYQDVKRRLDYQLVSQLAEARLKQKHMANWIVDNVVKSITPQQEKESITNCISELKRLSADAKVGIA</sequence>
<keyword evidence="4 9" id="KW-0375">Hydrogen ion transport</keyword>
<evidence type="ECO:0000256" key="1">
    <source>
        <dbReference type="ARBA" id="ARBA00007479"/>
    </source>
</evidence>
<evidence type="ECO:0000256" key="8">
    <source>
        <dbReference type="ARBA" id="ARBA00023136"/>
    </source>
</evidence>
<keyword evidence="6 9" id="KW-0406">Ion transport</keyword>
<evidence type="ECO:0000256" key="7">
    <source>
        <dbReference type="ARBA" id="ARBA00023128"/>
    </source>
</evidence>